<comment type="caution">
    <text evidence="1">The sequence shown here is derived from an EMBL/GenBank/DDBJ whole genome shotgun (WGS) entry which is preliminary data.</text>
</comment>
<reference evidence="1" key="1">
    <citation type="submission" date="2017-08" db="EMBL/GenBank/DDBJ databases">
        <authorList>
            <person name="Imhoff J.F."/>
            <person name="Rahn T."/>
            <person name="Kuenzel S."/>
            <person name="Neulinger S.C."/>
        </authorList>
    </citation>
    <scope>NUCLEOTIDE SEQUENCE</scope>
    <source>
        <strain evidence="1">IM 151</strain>
    </source>
</reference>
<protein>
    <recommendedName>
        <fullName evidence="3">Transcriptional regulator</fullName>
    </recommendedName>
</protein>
<name>A0ABS1DMN7_RUBGE</name>
<reference evidence="1" key="2">
    <citation type="journal article" date="2020" name="Microorganisms">
        <title>Osmotic Adaptation and Compatible Solute Biosynthesis of Phototrophic Bacteria as Revealed from Genome Analyses.</title>
        <authorList>
            <person name="Imhoff J.F."/>
            <person name="Rahn T."/>
            <person name="Kunzel S."/>
            <person name="Keller A."/>
            <person name="Neulinger S.C."/>
        </authorList>
    </citation>
    <scope>NUCLEOTIDE SEQUENCE</scope>
    <source>
        <strain evidence="1">IM 151</strain>
    </source>
</reference>
<gene>
    <name evidence="1" type="ORF">CKO43_00565</name>
</gene>
<evidence type="ECO:0008006" key="3">
    <source>
        <dbReference type="Google" id="ProtNLM"/>
    </source>
</evidence>
<dbReference type="EMBL" id="NRRU01000001">
    <property type="protein sequence ID" value="MBK1711268.1"/>
    <property type="molecule type" value="Genomic_DNA"/>
</dbReference>
<dbReference type="RefSeq" id="WP_200377487.1">
    <property type="nucleotide sequence ID" value="NZ_NRRU01000001.1"/>
</dbReference>
<sequence length="122" mass="13725">MQTSAFASIAKALTRRQCHREGLRQRFDEASDGTRTAMLLDMLDRNGAMPSRDLADAAGLSVKAVRNLLDGPRQRDQVRFLADLAVWEINRNYDEDLHAQLLAAAALLRRHGWTVEKGERHG</sequence>
<evidence type="ECO:0000313" key="2">
    <source>
        <dbReference type="Proteomes" id="UP001041814"/>
    </source>
</evidence>
<dbReference type="Proteomes" id="UP001041814">
    <property type="component" value="Unassembled WGS sequence"/>
</dbReference>
<proteinExistence type="predicted"/>
<keyword evidence="2" id="KW-1185">Reference proteome</keyword>
<accession>A0ABS1DMN7</accession>
<evidence type="ECO:0000313" key="1">
    <source>
        <dbReference type="EMBL" id="MBK1711268.1"/>
    </source>
</evidence>
<organism evidence="1 2">
    <name type="scientific">Rubrivivax gelatinosus</name>
    <name type="common">Rhodocyclus gelatinosus</name>
    <name type="synonym">Rhodopseudomonas gelatinosa</name>
    <dbReference type="NCBI Taxonomy" id="28068"/>
    <lineage>
        <taxon>Bacteria</taxon>
        <taxon>Pseudomonadati</taxon>
        <taxon>Pseudomonadota</taxon>
        <taxon>Betaproteobacteria</taxon>
        <taxon>Burkholderiales</taxon>
        <taxon>Sphaerotilaceae</taxon>
        <taxon>Rubrivivax</taxon>
    </lineage>
</organism>